<dbReference type="InterPro" id="IPR037171">
    <property type="entry name" value="NagB/RpiA_transferase-like"/>
</dbReference>
<dbReference type="Proteomes" id="UP001500618">
    <property type="component" value="Unassembled WGS sequence"/>
</dbReference>
<dbReference type="Pfam" id="PF01812">
    <property type="entry name" value="5-FTHF_cyc-lig"/>
    <property type="match status" value="1"/>
</dbReference>
<reference evidence="5 6" key="1">
    <citation type="journal article" date="2019" name="Int. J. Syst. Evol. Microbiol.">
        <title>The Global Catalogue of Microorganisms (GCM) 10K type strain sequencing project: providing services to taxonomists for standard genome sequencing and annotation.</title>
        <authorList>
            <consortium name="The Broad Institute Genomics Platform"/>
            <consortium name="The Broad Institute Genome Sequencing Center for Infectious Disease"/>
            <person name="Wu L."/>
            <person name="Ma J."/>
        </authorList>
    </citation>
    <scope>NUCLEOTIDE SEQUENCE [LARGE SCALE GENOMIC DNA]</scope>
    <source>
        <strain evidence="5 6">JCM 14718</strain>
    </source>
</reference>
<evidence type="ECO:0000256" key="3">
    <source>
        <dbReference type="ARBA" id="ARBA00022840"/>
    </source>
</evidence>
<keyword evidence="3 4" id="KW-0067">ATP-binding</keyword>
<dbReference type="PANTHER" id="PTHR23407">
    <property type="entry name" value="ATPASE INHIBITOR/5-FORMYLTETRAHYDROFOLATE CYCLO-LIGASE"/>
    <property type="match status" value="1"/>
</dbReference>
<organism evidence="5 6">
    <name type="scientific">Fodinicola feengrottensis</name>
    <dbReference type="NCBI Taxonomy" id="435914"/>
    <lineage>
        <taxon>Bacteria</taxon>
        <taxon>Bacillati</taxon>
        <taxon>Actinomycetota</taxon>
        <taxon>Actinomycetes</taxon>
        <taxon>Mycobacteriales</taxon>
        <taxon>Fodinicola</taxon>
    </lineage>
</organism>
<dbReference type="InterPro" id="IPR024185">
    <property type="entry name" value="FTHF_cligase-like_sf"/>
</dbReference>
<keyword evidence="2 4" id="KW-0547">Nucleotide-binding</keyword>
<protein>
    <recommendedName>
        <fullName evidence="4">5-formyltetrahydrofolate cyclo-ligase</fullName>
        <ecNumber evidence="4">6.3.3.2</ecNumber>
    </recommendedName>
</protein>
<sequence length="206" mass="21272">MHTTHMTHSTAKRTLRAELLAARRERPEAARGADSAHIIAALTAGLSHLGVRTVAGYAPIGSEPGQPLPDALLAAGFRVLLPVVRADNDLDWANYRAPTDLAAAGRGLVEPVGRRLGVDAVAGVGAVVVPAVAVGRDGGRLGRGGGSYDRSLPRVPAGVPIVALTYDNELMDVVPTEPHDQRITAVVTPSGGWLTLPAATAEPRSG</sequence>
<comment type="similarity">
    <text evidence="1 4">Belongs to the 5-formyltetrahydrofolate cyclo-ligase family.</text>
</comment>
<evidence type="ECO:0000256" key="4">
    <source>
        <dbReference type="RuleBase" id="RU361279"/>
    </source>
</evidence>
<comment type="caution">
    <text evidence="5">The sequence shown here is derived from an EMBL/GenBank/DDBJ whole genome shotgun (WGS) entry which is preliminary data.</text>
</comment>
<accession>A0ABN2IZU5</accession>
<evidence type="ECO:0000256" key="2">
    <source>
        <dbReference type="ARBA" id="ARBA00022741"/>
    </source>
</evidence>
<evidence type="ECO:0000256" key="1">
    <source>
        <dbReference type="ARBA" id="ARBA00010638"/>
    </source>
</evidence>
<comment type="cofactor">
    <cofactor evidence="4">
        <name>Mg(2+)</name>
        <dbReference type="ChEBI" id="CHEBI:18420"/>
    </cofactor>
</comment>
<keyword evidence="6" id="KW-1185">Reference proteome</keyword>
<dbReference type="EMBL" id="BAAANY010000039">
    <property type="protein sequence ID" value="GAA1715110.1"/>
    <property type="molecule type" value="Genomic_DNA"/>
</dbReference>
<keyword evidence="4" id="KW-0479">Metal-binding</keyword>
<dbReference type="PIRSF" id="PIRSF006806">
    <property type="entry name" value="FTHF_cligase"/>
    <property type="match status" value="1"/>
</dbReference>
<dbReference type="Gene3D" id="3.40.50.10420">
    <property type="entry name" value="NagB/RpiA/CoA transferase-like"/>
    <property type="match status" value="1"/>
</dbReference>
<dbReference type="InterPro" id="IPR002698">
    <property type="entry name" value="FTHF_cligase"/>
</dbReference>
<dbReference type="NCBIfam" id="TIGR02727">
    <property type="entry name" value="MTHFS_bact"/>
    <property type="match status" value="1"/>
</dbReference>
<comment type="catalytic activity">
    <reaction evidence="4">
        <text>(6S)-5-formyl-5,6,7,8-tetrahydrofolate + ATP = (6R)-5,10-methenyltetrahydrofolate + ADP + phosphate</text>
        <dbReference type="Rhea" id="RHEA:10488"/>
        <dbReference type="ChEBI" id="CHEBI:30616"/>
        <dbReference type="ChEBI" id="CHEBI:43474"/>
        <dbReference type="ChEBI" id="CHEBI:57455"/>
        <dbReference type="ChEBI" id="CHEBI:57457"/>
        <dbReference type="ChEBI" id="CHEBI:456216"/>
        <dbReference type="EC" id="6.3.3.2"/>
    </reaction>
</comment>
<keyword evidence="4" id="KW-0460">Magnesium</keyword>
<gene>
    <name evidence="5" type="ORF">GCM10009765_75030</name>
</gene>
<name>A0ABN2IZU5_9ACTN</name>
<dbReference type="SUPFAM" id="SSF100950">
    <property type="entry name" value="NagB/RpiA/CoA transferase-like"/>
    <property type="match status" value="1"/>
</dbReference>
<proteinExistence type="inferred from homology"/>
<evidence type="ECO:0000313" key="6">
    <source>
        <dbReference type="Proteomes" id="UP001500618"/>
    </source>
</evidence>
<evidence type="ECO:0000313" key="5">
    <source>
        <dbReference type="EMBL" id="GAA1715110.1"/>
    </source>
</evidence>
<dbReference type="EC" id="6.3.3.2" evidence="4"/>
<dbReference type="PANTHER" id="PTHR23407:SF1">
    <property type="entry name" value="5-FORMYLTETRAHYDROFOLATE CYCLO-LIGASE"/>
    <property type="match status" value="1"/>
</dbReference>